<protein>
    <submittedName>
        <fullName evidence="3">MUC15 protein</fullName>
    </submittedName>
</protein>
<feature type="transmembrane region" description="Helical" evidence="2">
    <location>
        <begin position="123"/>
        <end position="143"/>
    </location>
</feature>
<dbReference type="Proteomes" id="UP000517678">
    <property type="component" value="Unassembled WGS sequence"/>
</dbReference>
<name>A0A7K8AUY6_9CORV</name>
<feature type="non-terminal residue" evidence="3">
    <location>
        <position position="220"/>
    </location>
</feature>
<evidence type="ECO:0000313" key="3">
    <source>
        <dbReference type="EMBL" id="NXB04492.1"/>
    </source>
</evidence>
<feature type="region of interest" description="Disordered" evidence="1">
    <location>
        <begin position="83"/>
        <end position="117"/>
    </location>
</feature>
<sequence>INNSATNFHRSPVSLATFRTTGDFSEVNKSAAATSPSTVTPSHSIVICTTLGASVLPSNNSSIKSTMLFLISVTLTSPMVKQDSPTPNFNLIQQTTNHNSSNPSTASPNPKDASEYKNNKKEVTVGVIVGAILGSVLIGLVGYSTCAKKRPESFSHRELYDDTSRDPVLHLDNFLEPFDKSFRGAADDKTSTADKTEEDNAGCPSDGIPMADITPSHPSM</sequence>
<organism evidence="3 4">
    <name type="scientific">Cnemophilus loriae</name>
    <name type="common">Loria's bird-of-paradise</name>
    <dbReference type="NCBI Taxonomy" id="254448"/>
    <lineage>
        <taxon>Eukaryota</taxon>
        <taxon>Metazoa</taxon>
        <taxon>Chordata</taxon>
        <taxon>Craniata</taxon>
        <taxon>Vertebrata</taxon>
        <taxon>Euteleostomi</taxon>
        <taxon>Archelosauria</taxon>
        <taxon>Archosauria</taxon>
        <taxon>Dinosauria</taxon>
        <taxon>Saurischia</taxon>
        <taxon>Theropoda</taxon>
        <taxon>Coelurosauria</taxon>
        <taxon>Aves</taxon>
        <taxon>Neognathae</taxon>
        <taxon>Neoaves</taxon>
        <taxon>Telluraves</taxon>
        <taxon>Australaves</taxon>
        <taxon>Passeriformes</taxon>
        <taxon>Corvoidea</taxon>
        <taxon>Corvidae</taxon>
        <taxon>Cnemophilus</taxon>
    </lineage>
</organism>
<feature type="compositionally biased region" description="Low complexity" evidence="1">
    <location>
        <begin position="95"/>
        <end position="110"/>
    </location>
</feature>
<dbReference type="PANTHER" id="PTHR45427">
    <property type="entry name" value="MUCIN-15"/>
    <property type="match status" value="1"/>
</dbReference>
<keyword evidence="2" id="KW-1133">Transmembrane helix</keyword>
<dbReference type="InterPro" id="IPR031371">
    <property type="entry name" value="Mucin-15"/>
</dbReference>
<feature type="region of interest" description="Disordered" evidence="1">
    <location>
        <begin position="181"/>
        <end position="220"/>
    </location>
</feature>
<reference evidence="3 4" key="1">
    <citation type="submission" date="2019-09" db="EMBL/GenBank/DDBJ databases">
        <title>Bird 10,000 Genomes (B10K) Project - Family phase.</title>
        <authorList>
            <person name="Zhang G."/>
        </authorList>
    </citation>
    <scope>NUCLEOTIDE SEQUENCE [LARGE SCALE GENOMIC DNA]</scope>
    <source>
        <strain evidence="3">B10K-DU-029-38</strain>
        <tissue evidence="3">Muscle</tissue>
    </source>
</reference>
<dbReference type="PANTHER" id="PTHR45427:SF1">
    <property type="entry name" value="MUCIN-15"/>
    <property type="match status" value="1"/>
</dbReference>
<evidence type="ECO:0000256" key="2">
    <source>
        <dbReference type="SAM" id="Phobius"/>
    </source>
</evidence>
<keyword evidence="4" id="KW-1185">Reference proteome</keyword>
<gene>
    <name evidence="3" type="primary">Muc15</name>
    <name evidence="3" type="ORF">CNELOR_R15874</name>
</gene>
<keyword evidence="2" id="KW-0472">Membrane</keyword>
<dbReference type="Pfam" id="PF15672">
    <property type="entry name" value="Mucin15"/>
    <property type="match status" value="1"/>
</dbReference>
<feature type="non-terminal residue" evidence="3">
    <location>
        <position position="1"/>
    </location>
</feature>
<keyword evidence="2" id="KW-0812">Transmembrane</keyword>
<dbReference type="EMBL" id="VZTF01003772">
    <property type="protein sequence ID" value="NXB04492.1"/>
    <property type="molecule type" value="Genomic_DNA"/>
</dbReference>
<feature type="compositionally biased region" description="Basic and acidic residues" evidence="1">
    <location>
        <begin position="181"/>
        <end position="195"/>
    </location>
</feature>
<accession>A0A7K8AUY6</accession>
<evidence type="ECO:0000256" key="1">
    <source>
        <dbReference type="SAM" id="MobiDB-lite"/>
    </source>
</evidence>
<feature type="compositionally biased region" description="Polar residues" evidence="1">
    <location>
        <begin position="83"/>
        <end position="94"/>
    </location>
</feature>
<comment type="caution">
    <text evidence="3">The sequence shown here is derived from an EMBL/GenBank/DDBJ whole genome shotgun (WGS) entry which is preliminary data.</text>
</comment>
<evidence type="ECO:0000313" key="4">
    <source>
        <dbReference type="Proteomes" id="UP000517678"/>
    </source>
</evidence>
<proteinExistence type="predicted"/>
<dbReference type="AlphaFoldDB" id="A0A7K8AUY6"/>